<dbReference type="KEGG" id="dov:DSCO28_69110"/>
<proteinExistence type="predicted"/>
<evidence type="ECO:0000313" key="2">
    <source>
        <dbReference type="Proteomes" id="UP000425960"/>
    </source>
</evidence>
<name>A0A5K8A187_9BACT</name>
<reference evidence="1 2" key="1">
    <citation type="submission" date="2019-11" db="EMBL/GenBank/DDBJ databases">
        <title>Comparative genomics of hydrocarbon-degrading Desulfosarcina strains.</title>
        <authorList>
            <person name="Watanabe M."/>
            <person name="Kojima H."/>
            <person name="Fukui M."/>
        </authorList>
    </citation>
    <scope>NUCLEOTIDE SEQUENCE [LARGE SCALE GENOMIC DNA]</scope>
    <source>
        <strain evidence="1 2">28bB2T</strain>
    </source>
</reference>
<dbReference type="RefSeq" id="WP_155313895.1">
    <property type="nucleotide sequence ID" value="NZ_AP021876.1"/>
</dbReference>
<evidence type="ECO:0000313" key="1">
    <source>
        <dbReference type="EMBL" id="BBO86345.1"/>
    </source>
</evidence>
<dbReference type="AlphaFoldDB" id="A0A5K8A187"/>
<sequence length="192" mass="21526">MPVLTPLIDDYGRFEKQVRHFTEKLCGPFCSRCGKVCCRAHFCDETRQSPFLARVAAMFSPESTFSLTHGWLAATGCSLVAGRPPVCYEFLCHDINDALGDDPDCRHALLTLSMLMTHVGRRAIGGRHLVEATRPADLQRLRPDRFMARLDEARAALTAASEVFSGHRTAAGRQAMTRIVLPPLQRSRRRMR</sequence>
<accession>A0A5K8A187</accession>
<organism evidence="1 2">
    <name type="scientific">Desulfosarcina ovata subsp. sediminis</name>
    <dbReference type="NCBI Taxonomy" id="885957"/>
    <lineage>
        <taxon>Bacteria</taxon>
        <taxon>Pseudomonadati</taxon>
        <taxon>Thermodesulfobacteriota</taxon>
        <taxon>Desulfobacteria</taxon>
        <taxon>Desulfobacterales</taxon>
        <taxon>Desulfosarcinaceae</taxon>
        <taxon>Desulfosarcina</taxon>
    </lineage>
</organism>
<dbReference type="EMBL" id="AP021876">
    <property type="protein sequence ID" value="BBO86345.1"/>
    <property type="molecule type" value="Genomic_DNA"/>
</dbReference>
<dbReference type="Proteomes" id="UP000425960">
    <property type="component" value="Chromosome"/>
</dbReference>
<gene>
    <name evidence="1" type="ORF">DSCO28_69110</name>
</gene>
<protein>
    <submittedName>
        <fullName evidence="1">Uncharacterized protein</fullName>
    </submittedName>
</protein>